<organism evidence="2 3">
    <name type="scientific">Prorocentrum cordatum</name>
    <dbReference type="NCBI Taxonomy" id="2364126"/>
    <lineage>
        <taxon>Eukaryota</taxon>
        <taxon>Sar</taxon>
        <taxon>Alveolata</taxon>
        <taxon>Dinophyceae</taxon>
        <taxon>Prorocentrales</taxon>
        <taxon>Prorocentraceae</taxon>
        <taxon>Prorocentrum</taxon>
    </lineage>
</organism>
<feature type="region of interest" description="Disordered" evidence="1">
    <location>
        <begin position="1"/>
        <end position="28"/>
    </location>
</feature>
<reference evidence="2" key="1">
    <citation type="submission" date="2023-10" db="EMBL/GenBank/DDBJ databases">
        <authorList>
            <person name="Chen Y."/>
            <person name="Shah S."/>
            <person name="Dougan E. K."/>
            <person name="Thang M."/>
            <person name="Chan C."/>
        </authorList>
    </citation>
    <scope>NUCLEOTIDE SEQUENCE [LARGE SCALE GENOMIC DNA]</scope>
</reference>
<dbReference type="Proteomes" id="UP001189429">
    <property type="component" value="Unassembled WGS sequence"/>
</dbReference>
<evidence type="ECO:0000256" key="1">
    <source>
        <dbReference type="SAM" id="MobiDB-lite"/>
    </source>
</evidence>
<feature type="non-terminal residue" evidence="2">
    <location>
        <position position="1"/>
    </location>
</feature>
<feature type="region of interest" description="Disordered" evidence="1">
    <location>
        <begin position="79"/>
        <end position="102"/>
    </location>
</feature>
<protein>
    <submittedName>
        <fullName evidence="2">Uncharacterized protein</fullName>
    </submittedName>
</protein>
<accession>A0ABN9T556</accession>
<keyword evidence="3" id="KW-1185">Reference proteome</keyword>
<gene>
    <name evidence="2" type="ORF">PCOR1329_LOCUS35654</name>
</gene>
<dbReference type="EMBL" id="CAUYUJ010014353">
    <property type="protein sequence ID" value="CAK0840150.1"/>
    <property type="molecule type" value="Genomic_DNA"/>
</dbReference>
<evidence type="ECO:0000313" key="3">
    <source>
        <dbReference type="Proteomes" id="UP001189429"/>
    </source>
</evidence>
<comment type="caution">
    <text evidence="2">The sequence shown here is derived from an EMBL/GenBank/DDBJ whole genome shotgun (WGS) entry which is preliminary data.</text>
</comment>
<evidence type="ECO:0000313" key="2">
    <source>
        <dbReference type="EMBL" id="CAK0840150.1"/>
    </source>
</evidence>
<name>A0ABN9T556_9DINO</name>
<proteinExistence type="predicted"/>
<sequence length="102" mass="10586">VSQGGGGVRAASARPPPPRARAPGMAKRMHGATAAGAWTEIVAKIQRAAADAGFNLHEAGRRGLREASFGPAQAAMRTFGAEPSAIRVAPRGAEREEDEQEK</sequence>